<protein>
    <submittedName>
        <fullName evidence="1">Uncharacterized protein</fullName>
    </submittedName>
</protein>
<comment type="caution">
    <text evidence="1">The sequence shown here is derived from an EMBL/GenBank/DDBJ whole genome shotgun (WGS) entry which is preliminary data.</text>
</comment>
<accession>A0A1U7LPC0</accession>
<evidence type="ECO:0000313" key="2">
    <source>
        <dbReference type="Proteomes" id="UP000186594"/>
    </source>
</evidence>
<gene>
    <name evidence="1" type="ORF">NEOLI_004006</name>
</gene>
<name>A0A1U7LPC0_NEOID</name>
<proteinExistence type="predicted"/>
<dbReference type="EMBL" id="LXFE01000753">
    <property type="protein sequence ID" value="OLL24520.1"/>
    <property type="molecule type" value="Genomic_DNA"/>
</dbReference>
<sequence>MPPEKQAINPEILIKAKQGKTIVFLKGTENSAVADLKTQLALALSETGMNKAITPDKIRLAVLLDTPDRGRVWEQLSEQATLLEGGITDGRELSFSLQLEDGEWEDFGFEVPQDEEE</sequence>
<reference evidence="1 2" key="1">
    <citation type="submission" date="2016-04" db="EMBL/GenBank/DDBJ databases">
        <title>Evolutionary innovation and constraint leading to complex multicellularity in the Ascomycota.</title>
        <authorList>
            <person name="Cisse O."/>
            <person name="Nguyen A."/>
            <person name="Hewitt D.A."/>
            <person name="Jedd G."/>
            <person name="Stajich J.E."/>
        </authorList>
    </citation>
    <scope>NUCLEOTIDE SEQUENCE [LARGE SCALE GENOMIC DNA]</scope>
    <source>
        <strain evidence="1 2">DAH-3</strain>
    </source>
</reference>
<evidence type="ECO:0000313" key="1">
    <source>
        <dbReference type="EMBL" id="OLL24520.1"/>
    </source>
</evidence>
<organism evidence="1 2">
    <name type="scientific">Neolecta irregularis (strain DAH-3)</name>
    <dbReference type="NCBI Taxonomy" id="1198029"/>
    <lineage>
        <taxon>Eukaryota</taxon>
        <taxon>Fungi</taxon>
        <taxon>Dikarya</taxon>
        <taxon>Ascomycota</taxon>
        <taxon>Taphrinomycotina</taxon>
        <taxon>Neolectales</taxon>
        <taxon>Neolectaceae</taxon>
        <taxon>Neolecta</taxon>
    </lineage>
</organism>
<dbReference type="AlphaFoldDB" id="A0A1U7LPC0"/>
<dbReference type="Proteomes" id="UP000186594">
    <property type="component" value="Unassembled WGS sequence"/>
</dbReference>
<keyword evidence="2" id="KW-1185">Reference proteome</keyword>